<dbReference type="EMBL" id="JAELUP010000072">
    <property type="protein sequence ID" value="MBJ6362395.1"/>
    <property type="molecule type" value="Genomic_DNA"/>
</dbReference>
<evidence type="ECO:0000313" key="3">
    <source>
        <dbReference type="EMBL" id="MBJ6362395.1"/>
    </source>
</evidence>
<dbReference type="CDD" id="cd00009">
    <property type="entry name" value="AAA"/>
    <property type="match status" value="1"/>
</dbReference>
<dbReference type="SUPFAM" id="SSF52540">
    <property type="entry name" value="P-loop containing nucleoside triphosphate hydrolases"/>
    <property type="match status" value="1"/>
</dbReference>
<proteinExistence type="predicted"/>
<dbReference type="Pfam" id="PF17863">
    <property type="entry name" value="AAA_lid_2"/>
    <property type="match status" value="1"/>
</dbReference>
<keyword evidence="4" id="KW-1185">Reference proteome</keyword>
<organism evidence="3 4">
    <name type="scientific">Paenibacillus roseus</name>
    <dbReference type="NCBI Taxonomy" id="2798579"/>
    <lineage>
        <taxon>Bacteria</taxon>
        <taxon>Bacillati</taxon>
        <taxon>Bacillota</taxon>
        <taxon>Bacilli</taxon>
        <taxon>Bacillales</taxon>
        <taxon>Paenibacillaceae</taxon>
        <taxon>Paenibacillus</taxon>
    </lineage>
</organism>
<dbReference type="Pfam" id="PF07726">
    <property type="entry name" value="AAA_3"/>
    <property type="match status" value="1"/>
</dbReference>
<dbReference type="InterPro" id="IPR050764">
    <property type="entry name" value="CbbQ/NirQ/NorQ/GpvN"/>
</dbReference>
<evidence type="ECO:0000313" key="4">
    <source>
        <dbReference type="Proteomes" id="UP000640274"/>
    </source>
</evidence>
<accession>A0A934MLN7</accession>
<dbReference type="PIRSF" id="PIRSF002849">
    <property type="entry name" value="AAA_ATPase_chaperone_MoxR_prd"/>
    <property type="match status" value="1"/>
</dbReference>
<dbReference type="InterPro" id="IPR011703">
    <property type="entry name" value="ATPase_AAA-3"/>
</dbReference>
<dbReference type="InterPro" id="IPR041628">
    <property type="entry name" value="ChlI/MoxR_AAA_lid"/>
</dbReference>
<dbReference type="PANTHER" id="PTHR42759:SF5">
    <property type="entry name" value="METHANOL DEHYDROGENASE REGULATOR"/>
    <property type="match status" value="1"/>
</dbReference>
<dbReference type="Gene3D" id="1.10.8.80">
    <property type="entry name" value="Magnesium chelatase subunit I, C-Terminal domain"/>
    <property type="match status" value="1"/>
</dbReference>
<sequence length="335" mass="37211">MAADGEEQDQQTEWNQEGYQWLRRMQSRLEDVLLGKPDTVRLAMTALLAGGHLLLEDVPGVGKTVLARAFAKAVGGQFGRIQFTSDLQPADVTGGSVWDNVQRDFVYRPGPVMNHVVLADELNRTTPRTQSALLEAMEERSVTVDGTTRLLPEPFMLIATQNPLRDEGTFPLPEAQLDRFMMRLSIGYPAAADEIRMLEHRSSTGTIGSIKSLMSPEQWLELQRQAQQVHVDRSLLAYVVDIAAATRTAPQLSLGASPRASRDWVRAAQAAACMEGRGYAVPDDFKGTAVPVLSHRLVMKPQHEANGWEQASILEQMIQEFPLPRKMPTGTWRVQ</sequence>
<dbReference type="Proteomes" id="UP000640274">
    <property type="component" value="Unassembled WGS sequence"/>
</dbReference>
<evidence type="ECO:0000259" key="2">
    <source>
        <dbReference type="Pfam" id="PF17863"/>
    </source>
</evidence>
<dbReference type="GO" id="GO:0005524">
    <property type="term" value="F:ATP binding"/>
    <property type="evidence" value="ECO:0007669"/>
    <property type="project" value="InterPro"/>
</dbReference>
<feature type="domain" description="ATPase AAA-3" evidence="1">
    <location>
        <begin position="52"/>
        <end position="182"/>
    </location>
</feature>
<name>A0A934MLN7_9BACL</name>
<dbReference type="InterPro" id="IPR027417">
    <property type="entry name" value="P-loop_NTPase"/>
</dbReference>
<dbReference type="AlphaFoldDB" id="A0A934MLN7"/>
<protein>
    <submittedName>
        <fullName evidence="3">MoxR family ATPase</fullName>
    </submittedName>
</protein>
<comment type="caution">
    <text evidence="3">The sequence shown here is derived from an EMBL/GenBank/DDBJ whole genome shotgun (WGS) entry which is preliminary data.</text>
</comment>
<evidence type="ECO:0000259" key="1">
    <source>
        <dbReference type="Pfam" id="PF07726"/>
    </source>
</evidence>
<dbReference type="Gene3D" id="3.40.50.300">
    <property type="entry name" value="P-loop containing nucleotide triphosphate hydrolases"/>
    <property type="match status" value="1"/>
</dbReference>
<dbReference type="GO" id="GO:0016887">
    <property type="term" value="F:ATP hydrolysis activity"/>
    <property type="evidence" value="ECO:0007669"/>
    <property type="project" value="InterPro"/>
</dbReference>
<gene>
    <name evidence="3" type="ORF">JFN88_14105</name>
</gene>
<reference evidence="3" key="1">
    <citation type="submission" date="2020-12" db="EMBL/GenBank/DDBJ databases">
        <authorList>
            <person name="Huq M.A."/>
        </authorList>
    </citation>
    <scope>NUCLEOTIDE SEQUENCE</scope>
    <source>
        <strain evidence="3">MAHUQ-46</strain>
    </source>
</reference>
<dbReference type="PANTHER" id="PTHR42759">
    <property type="entry name" value="MOXR FAMILY PROTEIN"/>
    <property type="match status" value="1"/>
</dbReference>
<feature type="domain" description="ChlI/MoxR AAA lid" evidence="2">
    <location>
        <begin position="245"/>
        <end position="315"/>
    </location>
</feature>